<evidence type="ECO:0000313" key="1">
    <source>
        <dbReference type="EMBL" id="SFR74172.1"/>
    </source>
</evidence>
<dbReference type="Proteomes" id="UP000198644">
    <property type="component" value="Unassembled WGS sequence"/>
</dbReference>
<accession>A0A1I6J583</accession>
<dbReference type="STRING" id="650891.SAMN05216203_2670"/>
<gene>
    <name evidence="1" type="ORF">SAMN05216203_2670</name>
</gene>
<reference evidence="1 2" key="1">
    <citation type="submission" date="2016-10" db="EMBL/GenBank/DDBJ databases">
        <authorList>
            <person name="de Groot N.N."/>
        </authorList>
    </citation>
    <scope>NUCLEOTIDE SEQUENCE [LARGE SCALE GENOMIC DNA]</scope>
    <source>
        <strain evidence="1 2">CGMCC 1.9167</strain>
    </source>
</reference>
<proteinExistence type="predicted"/>
<keyword evidence="2" id="KW-1185">Reference proteome</keyword>
<dbReference type="EMBL" id="FOYW01000002">
    <property type="protein sequence ID" value="SFR74172.1"/>
    <property type="molecule type" value="Genomic_DNA"/>
</dbReference>
<protein>
    <submittedName>
        <fullName evidence="1">Uncharacterized protein</fullName>
    </submittedName>
</protein>
<dbReference type="AlphaFoldDB" id="A0A1I6J583"/>
<organism evidence="1 2">
    <name type="scientific">Marinobacter daqiaonensis</name>
    <dbReference type="NCBI Taxonomy" id="650891"/>
    <lineage>
        <taxon>Bacteria</taxon>
        <taxon>Pseudomonadati</taxon>
        <taxon>Pseudomonadota</taxon>
        <taxon>Gammaproteobacteria</taxon>
        <taxon>Pseudomonadales</taxon>
        <taxon>Marinobacteraceae</taxon>
        <taxon>Marinobacter</taxon>
    </lineage>
</organism>
<evidence type="ECO:0000313" key="2">
    <source>
        <dbReference type="Proteomes" id="UP000198644"/>
    </source>
</evidence>
<sequence>MAGNKEFFTFLWKPPVVRSAAAPEALYVAHGASGGVNSLKVFFSVGET</sequence>
<name>A0A1I6J583_9GAMM</name>